<dbReference type="PATRIC" id="fig|883066.3.peg.317"/>
<keyword evidence="3" id="KW-0540">Nuclease</keyword>
<dbReference type="GO" id="GO:0016787">
    <property type="term" value="F:hydrolase activity"/>
    <property type="evidence" value="ECO:0007669"/>
    <property type="project" value="UniProtKB-KW"/>
</dbReference>
<dbReference type="InterPro" id="IPR050547">
    <property type="entry name" value="DEAD_box_RNA_helicases"/>
</dbReference>
<evidence type="ECO:0000256" key="2">
    <source>
        <dbReference type="ARBA" id="ARBA00009046"/>
    </source>
</evidence>
<dbReference type="SMART" id="SM00487">
    <property type="entry name" value="DEXDc"/>
    <property type="match status" value="1"/>
</dbReference>
<dbReference type="GO" id="GO:0004518">
    <property type="term" value="F:nuclease activity"/>
    <property type="evidence" value="ECO:0007669"/>
    <property type="project" value="UniProtKB-KW"/>
</dbReference>
<name>K9EFU6_9ACTO</name>
<dbReference type="GO" id="GO:0003724">
    <property type="term" value="F:RNA helicase activity"/>
    <property type="evidence" value="ECO:0007669"/>
    <property type="project" value="TreeGrafter"/>
</dbReference>
<evidence type="ECO:0000256" key="8">
    <source>
        <dbReference type="ARBA" id="ARBA00022840"/>
    </source>
</evidence>
<evidence type="ECO:0000256" key="9">
    <source>
        <dbReference type="ARBA" id="ARBA00023118"/>
    </source>
</evidence>
<dbReference type="InterPro" id="IPR054712">
    <property type="entry name" value="Cas3-like_dom"/>
</dbReference>
<reference evidence="11 12" key="1">
    <citation type="submission" date="2012-09" db="EMBL/GenBank/DDBJ databases">
        <title>The Genome Sequence of Actinobaculum massiliae ACS-171-V-COL2.</title>
        <authorList>
            <consortium name="The Broad Institute Genome Sequencing Platform"/>
            <person name="Earl A."/>
            <person name="Ward D."/>
            <person name="Feldgarden M."/>
            <person name="Gevers D."/>
            <person name="Saerens B."/>
            <person name="Vaneechoutte M."/>
            <person name="Walker B."/>
            <person name="Young S.K."/>
            <person name="Zeng Q."/>
            <person name="Gargeya S."/>
            <person name="Fitzgerald M."/>
            <person name="Haas B."/>
            <person name="Abouelleil A."/>
            <person name="Alvarado L."/>
            <person name="Arachchi H.M."/>
            <person name="Berlin A."/>
            <person name="Chapman S.B."/>
            <person name="Goldberg J."/>
            <person name="Griggs A."/>
            <person name="Gujja S."/>
            <person name="Hansen M."/>
            <person name="Howarth C."/>
            <person name="Imamovic A."/>
            <person name="Larimer J."/>
            <person name="McCowen C."/>
            <person name="Montmayeur A."/>
            <person name="Murphy C."/>
            <person name="Neiman D."/>
            <person name="Pearson M."/>
            <person name="Priest M."/>
            <person name="Roberts A."/>
            <person name="Saif S."/>
            <person name="Shea T."/>
            <person name="Sisk P."/>
            <person name="Sykes S."/>
            <person name="Wortman J."/>
            <person name="Nusbaum C."/>
            <person name="Birren B."/>
        </authorList>
    </citation>
    <scope>NUCLEOTIDE SEQUENCE [LARGE SCALE GENOMIC DNA]</scope>
    <source>
        <strain evidence="12">ACS-171-V-Col2</strain>
    </source>
</reference>
<dbReference type="Pfam" id="PF18395">
    <property type="entry name" value="Cas3_C"/>
    <property type="match status" value="1"/>
</dbReference>
<dbReference type="InterPro" id="IPR038257">
    <property type="entry name" value="CRISPR-assoc_Cas3_HD_sf"/>
</dbReference>
<dbReference type="InterPro" id="IPR027417">
    <property type="entry name" value="P-loop_NTPase"/>
</dbReference>
<comment type="caution">
    <text evidence="11">The sequence shown here is derived from an EMBL/GenBank/DDBJ whole genome shotgun (WGS) entry which is preliminary data.</text>
</comment>
<evidence type="ECO:0000256" key="3">
    <source>
        <dbReference type="ARBA" id="ARBA00022722"/>
    </source>
</evidence>
<gene>
    <name evidence="11" type="ORF">HMPREF9233_00305</name>
</gene>
<keyword evidence="9" id="KW-0051">Antiviral defense</keyword>
<keyword evidence="6" id="KW-0378">Hydrolase</keyword>
<dbReference type="EMBL" id="AGWL01000002">
    <property type="protein sequence ID" value="EKU95518.1"/>
    <property type="molecule type" value="Genomic_DNA"/>
</dbReference>
<dbReference type="InterPro" id="IPR006474">
    <property type="entry name" value="Helicase_Cas3_CRISPR-ass_core"/>
</dbReference>
<dbReference type="GO" id="GO:0003723">
    <property type="term" value="F:RNA binding"/>
    <property type="evidence" value="ECO:0007669"/>
    <property type="project" value="TreeGrafter"/>
</dbReference>
<dbReference type="PROSITE" id="PS51643">
    <property type="entry name" value="HD_CAS3"/>
    <property type="match status" value="1"/>
</dbReference>
<dbReference type="InterPro" id="IPR041372">
    <property type="entry name" value="Cas3_C"/>
</dbReference>
<dbReference type="InterPro" id="IPR006483">
    <property type="entry name" value="CRISPR-assoc_Cas3_HD"/>
</dbReference>
<dbReference type="PANTHER" id="PTHR47963:SF9">
    <property type="entry name" value="CRISPR-ASSOCIATED ENDONUCLEASE_HELICASE CAS3"/>
    <property type="match status" value="1"/>
</dbReference>
<evidence type="ECO:0000256" key="4">
    <source>
        <dbReference type="ARBA" id="ARBA00022723"/>
    </source>
</evidence>
<keyword evidence="7" id="KW-0347">Helicase</keyword>
<evidence type="ECO:0000256" key="6">
    <source>
        <dbReference type="ARBA" id="ARBA00022801"/>
    </source>
</evidence>
<dbReference type="AlphaFoldDB" id="K9EFU6"/>
<evidence type="ECO:0000256" key="1">
    <source>
        <dbReference type="ARBA" id="ARBA00006847"/>
    </source>
</evidence>
<accession>K9EFU6</accession>
<keyword evidence="4" id="KW-0479">Metal-binding</keyword>
<dbReference type="GO" id="GO:0051607">
    <property type="term" value="P:defense response to virus"/>
    <property type="evidence" value="ECO:0007669"/>
    <property type="project" value="UniProtKB-KW"/>
</dbReference>
<dbReference type="Pfam" id="PF22590">
    <property type="entry name" value="Cas3-like_C_2"/>
    <property type="match status" value="1"/>
</dbReference>
<comment type="similarity">
    <text evidence="2">In the central section; belongs to the CRISPR-associated helicase Cas3 family.</text>
</comment>
<dbReference type="HOGENOM" id="CLU_013924_1_0_11"/>
<evidence type="ECO:0000313" key="12">
    <source>
        <dbReference type="Proteomes" id="UP000009888"/>
    </source>
</evidence>
<dbReference type="Proteomes" id="UP000009888">
    <property type="component" value="Unassembled WGS sequence"/>
</dbReference>
<dbReference type="eggNOG" id="COG1203">
    <property type="taxonomic scope" value="Bacteria"/>
</dbReference>
<dbReference type="Pfam" id="PF18019">
    <property type="entry name" value="Cas3_HD"/>
    <property type="match status" value="1"/>
</dbReference>
<sequence>MQENSRTEKSNTTWSRQAIALWAKTSKEFPEAEYMTLPEHLMDSAYVAGGLWDTWVSPNLKNGLASDLGFSPAETRDFIRWLAGTHDVGKATKAFQSQLEKRGPEFGNYAQRVRDAGLPLGRAYTKDDWYPHSAASQVIITRYLENAFGDTRAKRAVIRGIAEVSGAHHGLPAFSQKITNAKSDICDRQESAWADVQHELVSTLTHRLKAERILDQLICVGKRITYRVRMIATGIVIMADWIASNVDYFPLVSSPTADIEERFQVGMSRAHLAAPWRPGTFEGEASSSYAARFGWADDRVPFAVQEQVFEVARRMEGPGLLCIEAPMGQGKTEAALMAAEILAQKNGQTGIIFAAPTMATSDSLFKRVRDWAELSGGGQVLSMYLGHSKNQLNREYVQTPKNSATQLFDNTDSKGRSVGTGADAQKRSTAVVDDWMRGRKKGMLSSIVVSTVDQILMLALQSKHAMLRHLGLAGKVVVVDETHAYDAYMTAYMARTLTWLGYYGVPVILLSATLPQAIKGVLLGAYQEGLLRGDRAGDDNSVPPSGSAYPAITVADTGGVSVVDVPAQSREIAYSLEVIPDELDDLRQQMRPVAEAGGCLLVLCNTVSRAQDAYTVAKELVGADARLLHARFISSDRVVAEEELSRELGPDAHAGDGRPRRRIVVATQVVEQSLDVDFDGIISDIAPIDLLLQRLGRVFRHRRDAEERPAWGKVPTLTIRGLNAEFDELHLPVFEESQELIYERAVLLGTCAQLLPYLAERRSLVIPTEIPSLVHAVYDDQSGIPTNWVGDFAQACEEMENRRAAARKKACRFQFSVPFRDGNFTALWDQQDRDVEKNAVSEAQGLAQVRDVDPTLEVIVTQRVPGGYRPLPWVGDGYEDEVLSEGMEVSWNVARDLATSTVRLPYAFSNPKRGLFEDALNELERSTDEGWARTPILSDQLQLLLDENFRATIAGRVVRYDRELGLIDESAEQWRASKKTVSE</sequence>
<dbReference type="Gene3D" id="1.10.3210.30">
    <property type="match status" value="1"/>
</dbReference>
<dbReference type="NCBIfam" id="TIGR01587">
    <property type="entry name" value="cas3_core"/>
    <property type="match status" value="1"/>
</dbReference>
<dbReference type="GO" id="GO:0046872">
    <property type="term" value="F:metal ion binding"/>
    <property type="evidence" value="ECO:0007669"/>
    <property type="project" value="UniProtKB-KW"/>
</dbReference>
<feature type="domain" description="HD Cas3-type" evidence="10">
    <location>
        <begin position="30"/>
        <end position="242"/>
    </location>
</feature>
<keyword evidence="5" id="KW-0547">Nucleotide-binding</keyword>
<dbReference type="STRING" id="202789.GCA_001457435_00383"/>
<evidence type="ECO:0000256" key="7">
    <source>
        <dbReference type="ARBA" id="ARBA00022806"/>
    </source>
</evidence>
<dbReference type="CDD" id="cd09641">
    <property type="entry name" value="Cas3''_I"/>
    <property type="match status" value="1"/>
</dbReference>
<dbReference type="NCBIfam" id="TIGR01596">
    <property type="entry name" value="cas3_HD"/>
    <property type="match status" value="1"/>
</dbReference>
<dbReference type="Gene3D" id="3.40.50.300">
    <property type="entry name" value="P-loop containing nucleotide triphosphate hydrolases"/>
    <property type="match status" value="2"/>
</dbReference>
<dbReference type="InterPro" id="IPR014001">
    <property type="entry name" value="Helicase_ATP-bd"/>
</dbReference>
<dbReference type="GO" id="GO:0005524">
    <property type="term" value="F:ATP binding"/>
    <property type="evidence" value="ECO:0007669"/>
    <property type="project" value="UniProtKB-KW"/>
</dbReference>
<proteinExistence type="inferred from homology"/>
<evidence type="ECO:0000256" key="5">
    <source>
        <dbReference type="ARBA" id="ARBA00022741"/>
    </source>
</evidence>
<keyword evidence="8" id="KW-0067">ATP-binding</keyword>
<protein>
    <submittedName>
        <fullName evidence="11">CRISPR-associated helicase cas3</fullName>
    </submittedName>
</protein>
<dbReference type="SUPFAM" id="SSF52540">
    <property type="entry name" value="P-loop containing nucleoside triphosphate hydrolases"/>
    <property type="match status" value="1"/>
</dbReference>
<dbReference type="PANTHER" id="PTHR47963">
    <property type="entry name" value="DEAD-BOX ATP-DEPENDENT RNA HELICASE 47, MITOCHONDRIAL"/>
    <property type="match status" value="1"/>
</dbReference>
<evidence type="ECO:0000259" key="10">
    <source>
        <dbReference type="PROSITE" id="PS51643"/>
    </source>
</evidence>
<evidence type="ECO:0000313" key="11">
    <source>
        <dbReference type="EMBL" id="EKU95518.1"/>
    </source>
</evidence>
<keyword evidence="12" id="KW-1185">Reference proteome</keyword>
<organism evidence="11 12">
    <name type="scientific">Actinobaculum massiliense ACS-171-V-Col2</name>
    <dbReference type="NCBI Taxonomy" id="883066"/>
    <lineage>
        <taxon>Bacteria</taxon>
        <taxon>Bacillati</taxon>
        <taxon>Actinomycetota</taxon>
        <taxon>Actinomycetes</taxon>
        <taxon>Actinomycetales</taxon>
        <taxon>Actinomycetaceae</taxon>
        <taxon>Actinobaculum</taxon>
    </lineage>
</organism>
<comment type="similarity">
    <text evidence="1">In the N-terminal section; belongs to the CRISPR-associated nuclease Cas3-HD family.</text>
</comment>